<name>A0A0A8YY59_ARUDO</name>
<reference evidence="2" key="1">
    <citation type="submission" date="2014-09" db="EMBL/GenBank/DDBJ databases">
        <authorList>
            <person name="Magalhaes I.L.F."/>
            <person name="Oliveira U."/>
            <person name="Santos F.R."/>
            <person name="Vidigal T.H.D.A."/>
            <person name="Brescovit A.D."/>
            <person name="Santos A.J."/>
        </authorList>
    </citation>
    <scope>NUCLEOTIDE SEQUENCE</scope>
    <source>
        <tissue evidence="2">Shoot tissue taken approximately 20 cm above the soil surface</tissue>
    </source>
</reference>
<evidence type="ECO:0000256" key="1">
    <source>
        <dbReference type="SAM" id="MobiDB-lite"/>
    </source>
</evidence>
<reference evidence="2" key="2">
    <citation type="journal article" date="2015" name="Data Brief">
        <title>Shoot transcriptome of the giant reed, Arundo donax.</title>
        <authorList>
            <person name="Barrero R.A."/>
            <person name="Guerrero F.D."/>
            <person name="Moolhuijzen P."/>
            <person name="Goolsby J.A."/>
            <person name="Tidwell J."/>
            <person name="Bellgard S.E."/>
            <person name="Bellgard M.I."/>
        </authorList>
    </citation>
    <scope>NUCLEOTIDE SEQUENCE</scope>
    <source>
        <tissue evidence="2">Shoot tissue taken approximately 20 cm above the soil surface</tissue>
    </source>
</reference>
<dbReference type="AlphaFoldDB" id="A0A0A8YY59"/>
<organism evidence="2">
    <name type="scientific">Arundo donax</name>
    <name type="common">Giant reed</name>
    <name type="synonym">Donax arundinaceus</name>
    <dbReference type="NCBI Taxonomy" id="35708"/>
    <lineage>
        <taxon>Eukaryota</taxon>
        <taxon>Viridiplantae</taxon>
        <taxon>Streptophyta</taxon>
        <taxon>Embryophyta</taxon>
        <taxon>Tracheophyta</taxon>
        <taxon>Spermatophyta</taxon>
        <taxon>Magnoliopsida</taxon>
        <taxon>Liliopsida</taxon>
        <taxon>Poales</taxon>
        <taxon>Poaceae</taxon>
        <taxon>PACMAD clade</taxon>
        <taxon>Arundinoideae</taxon>
        <taxon>Arundineae</taxon>
        <taxon>Arundo</taxon>
    </lineage>
</organism>
<sequence>MQGSMYRKQESDSSIQSGRKISTPSKGNYKQAVERFGSRSLAGGERRE</sequence>
<feature type="compositionally biased region" description="Polar residues" evidence="1">
    <location>
        <begin position="12"/>
        <end position="28"/>
    </location>
</feature>
<accession>A0A0A8YY59</accession>
<proteinExistence type="predicted"/>
<feature type="region of interest" description="Disordered" evidence="1">
    <location>
        <begin position="1"/>
        <end position="48"/>
    </location>
</feature>
<dbReference type="EMBL" id="GBRH01268470">
    <property type="protein sequence ID" value="JAD29425.1"/>
    <property type="molecule type" value="Transcribed_RNA"/>
</dbReference>
<protein>
    <submittedName>
        <fullName evidence="2">Uncharacterized protein</fullName>
    </submittedName>
</protein>
<evidence type="ECO:0000313" key="2">
    <source>
        <dbReference type="EMBL" id="JAD29425.1"/>
    </source>
</evidence>